<accession>A0ABQ6H1L5</accession>
<protein>
    <submittedName>
        <fullName evidence="2">Glycosyl transferase</fullName>
    </submittedName>
</protein>
<feature type="transmembrane region" description="Helical" evidence="1">
    <location>
        <begin position="20"/>
        <end position="42"/>
    </location>
</feature>
<dbReference type="CDD" id="cd03801">
    <property type="entry name" value="GT4_PimA-like"/>
    <property type="match status" value="1"/>
</dbReference>
<keyword evidence="2" id="KW-0808">Transferase</keyword>
<sequence>MPEFVNKLKTNLLTLTFFLGNSYLSGCLSVTLKILMLNFLVLAQRIPFPANKGEKIRTFNQVKHLSELGCAVTVFSPMNETTDTAHSVGLQCELDNVSCSLFSLKHKVNRLIKGMLTGESLSVTNFYSAHLQQAFDEQLRQEGMDVVICTSSAMAKYIFCSKVFSKLGYKPKLVMDFMDVDSDKWLQYVQSSSLPMSYIYSREHKLIADYERRITEVFDECYLISEKEVELFNDQVCNAPNVKVLGNGLDTQSFYPPEKSHQNEDPVFIFTGVMDYKPNVDAVVWFVDNCWLSVLNEYPNAQFIIAGMKPSSEVEALTKYKGIDVTGFVDDILPYYHQADYFVAPFRLARGVQNKVLQAFACKLPVLSTPMGAEGINCHDNESILIANTPDEFIVAINQLENDAELKSSIKENAYKLIVEEYSWQAQLEPLKQFTQE</sequence>
<evidence type="ECO:0000256" key="1">
    <source>
        <dbReference type="SAM" id="Phobius"/>
    </source>
</evidence>
<dbReference type="InterPro" id="IPR017521">
    <property type="entry name" value="Sugar_tfrase_PEP-CTERM_Stp1"/>
</dbReference>
<dbReference type="PANTHER" id="PTHR45947">
    <property type="entry name" value="SULFOQUINOVOSYL TRANSFERASE SQD2"/>
    <property type="match status" value="1"/>
</dbReference>
<dbReference type="Gene3D" id="3.40.50.2000">
    <property type="entry name" value="Glycogen Phosphorylase B"/>
    <property type="match status" value="2"/>
</dbReference>
<keyword evidence="1" id="KW-0812">Transmembrane</keyword>
<evidence type="ECO:0000313" key="2">
    <source>
        <dbReference type="EMBL" id="GLX82093.1"/>
    </source>
</evidence>
<keyword evidence="1" id="KW-1133">Transmembrane helix</keyword>
<evidence type="ECO:0000313" key="3">
    <source>
        <dbReference type="Proteomes" id="UP001157133"/>
    </source>
</evidence>
<dbReference type="GO" id="GO:0016740">
    <property type="term" value="F:transferase activity"/>
    <property type="evidence" value="ECO:0007669"/>
    <property type="project" value="UniProtKB-KW"/>
</dbReference>
<dbReference type="Pfam" id="PF13692">
    <property type="entry name" value="Glyco_trans_1_4"/>
    <property type="match status" value="1"/>
</dbReference>
<comment type="caution">
    <text evidence="2">The sequence shown here is derived from an EMBL/GenBank/DDBJ whole genome shotgun (WGS) entry which is preliminary data.</text>
</comment>
<dbReference type="Proteomes" id="UP001157133">
    <property type="component" value="Unassembled WGS sequence"/>
</dbReference>
<proteinExistence type="predicted"/>
<dbReference type="EMBL" id="BSSU01000007">
    <property type="protein sequence ID" value="GLX82093.1"/>
    <property type="molecule type" value="Genomic_DNA"/>
</dbReference>
<dbReference type="SUPFAM" id="SSF53756">
    <property type="entry name" value="UDP-Glycosyltransferase/glycogen phosphorylase"/>
    <property type="match status" value="1"/>
</dbReference>
<dbReference type="InterPro" id="IPR050194">
    <property type="entry name" value="Glycosyltransferase_grp1"/>
</dbReference>
<keyword evidence="1" id="KW-0472">Membrane</keyword>
<dbReference type="PANTHER" id="PTHR45947:SF3">
    <property type="entry name" value="SULFOQUINOVOSYL TRANSFERASE SQD2"/>
    <property type="match status" value="1"/>
</dbReference>
<gene>
    <name evidence="2" type="ORF">theurythT_15450</name>
</gene>
<reference evidence="2 3" key="1">
    <citation type="submission" date="2023-03" db="EMBL/GenBank/DDBJ databases">
        <title>Draft genome sequence of Thalassotalea eurytherma JCM 18482T.</title>
        <authorList>
            <person name="Sawabe T."/>
        </authorList>
    </citation>
    <scope>NUCLEOTIDE SEQUENCE [LARGE SCALE GENOMIC DNA]</scope>
    <source>
        <strain evidence="2 3">JCM 18482</strain>
    </source>
</reference>
<keyword evidence="3" id="KW-1185">Reference proteome</keyword>
<organism evidence="2 3">
    <name type="scientific">Thalassotalea eurytherma</name>
    <dbReference type="NCBI Taxonomy" id="1144278"/>
    <lineage>
        <taxon>Bacteria</taxon>
        <taxon>Pseudomonadati</taxon>
        <taxon>Pseudomonadota</taxon>
        <taxon>Gammaproteobacteria</taxon>
        <taxon>Alteromonadales</taxon>
        <taxon>Colwelliaceae</taxon>
        <taxon>Thalassotalea</taxon>
    </lineage>
</organism>
<dbReference type="NCBIfam" id="TIGR03087">
    <property type="entry name" value="stp1"/>
    <property type="match status" value="1"/>
</dbReference>
<name>A0ABQ6H1L5_9GAMM</name>